<dbReference type="InterPro" id="IPR001734">
    <property type="entry name" value="Na/solute_symporter"/>
</dbReference>
<evidence type="ECO:0000256" key="2">
    <source>
        <dbReference type="ARBA" id="ARBA00006434"/>
    </source>
</evidence>
<dbReference type="NCBIfam" id="TIGR00813">
    <property type="entry name" value="sss"/>
    <property type="match status" value="1"/>
</dbReference>
<feature type="transmembrane region" description="Helical" evidence="14">
    <location>
        <begin position="74"/>
        <end position="92"/>
    </location>
</feature>
<evidence type="ECO:0000256" key="3">
    <source>
        <dbReference type="ARBA" id="ARBA00022448"/>
    </source>
</evidence>
<keyword evidence="16" id="KW-1185">Reference proteome</keyword>
<comment type="function">
    <text evidence="14">Catalyzes the sodium-dependent uptake of extracellular L-proline.</text>
</comment>
<dbReference type="EMBL" id="JARVCO010000012">
    <property type="protein sequence ID" value="MDZ8120406.1"/>
    <property type="molecule type" value="Genomic_DNA"/>
</dbReference>
<proteinExistence type="inferred from homology"/>
<evidence type="ECO:0000256" key="8">
    <source>
        <dbReference type="ARBA" id="ARBA00023053"/>
    </source>
</evidence>
<evidence type="ECO:0000256" key="5">
    <source>
        <dbReference type="ARBA" id="ARBA00022692"/>
    </source>
</evidence>
<feature type="transmembrane region" description="Helical" evidence="14">
    <location>
        <begin position="126"/>
        <end position="147"/>
    </location>
</feature>
<dbReference type="InterPro" id="IPR038377">
    <property type="entry name" value="Na/Glc_symporter_sf"/>
</dbReference>
<feature type="transmembrane region" description="Helical" evidence="14">
    <location>
        <begin position="370"/>
        <end position="390"/>
    </location>
</feature>
<evidence type="ECO:0000256" key="9">
    <source>
        <dbReference type="ARBA" id="ARBA00023065"/>
    </source>
</evidence>
<keyword evidence="6 14" id="KW-0769">Symport</keyword>
<evidence type="ECO:0000313" key="15">
    <source>
        <dbReference type="EMBL" id="MDZ8120406.1"/>
    </source>
</evidence>
<gene>
    <name evidence="15" type="primary">putP</name>
    <name evidence="15" type="ORF">P9H32_17385</name>
</gene>
<evidence type="ECO:0000256" key="4">
    <source>
        <dbReference type="ARBA" id="ARBA00022475"/>
    </source>
</evidence>
<dbReference type="RefSeq" id="WP_322610179.1">
    <property type="nucleotide sequence ID" value="NZ_JARVCO010000012.1"/>
</dbReference>
<sequence>MENLHIILTFAGYLIFMLLIGTHFYKKNESLSDYLIGDRQLNKWVAAMSAQASDMSGWLLLGLPGYAYLQGMEAVWIALGLGIGTYLNWKFVAKKLRRYTELAGDSITLPDYFSNRFNDHNKTLRVLSAVFILVFFLIYTASGFVAGAKLFESVFGLPYHSALLIGVVVIISYTALGGFMAVSWTDFFQGVIMFFAIITVPMLGIHAAGGFTEASHAWKSATPGFLDMFSHADGETLKTISVISLMAWGIGYFGQPHILTRFMAIRSPDEIKPARRIAMAWVVVSLTCAVLVGMAGRIYLTELLPDSDAEKIFMIMVDQLTHPIVGGILLAAVLAAIMSTADSQLLVTSSALTEDLYRVIIRPKASNKELVWVSRGTVIAVALLACLIALKPDSSVLGLVSYAWAGFGATFGPLVIVSLYWNRMTRNGAIAGIIGGGITVLVWKQLNGGLFDLYEIVPGFIISTLLIVVFSLIDKKPESGITDTFETARN</sequence>
<keyword evidence="3 14" id="KW-0813">Transport</keyword>
<feature type="transmembrane region" description="Helical" evidence="14">
    <location>
        <begin position="456"/>
        <end position="473"/>
    </location>
</feature>
<keyword evidence="4 14" id="KW-1003">Cell membrane</keyword>
<keyword evidence="11 14" id="KW-0739">Sodium transport</keyword>
<feature type="transmembrane region" description="Helical" evidence="14">
    <location>
        <begin position="320"/>
        <end position="341"/>
    </location>
</feature>
<evidence type="ECO:0000256" key="7">
    <source>
        <dbReference type="ARBA" id="ARBA00022989"/>
    </source>
</evidence>
<dbReference type="Gene3D" id="1.20.1730.10">
    <property type="entry name" value="Sodium/glucose cotransporter"/>
    <property type="match status" value="1"/>
</dbReference>
<dbReference type="Proteomes" id="UP001290861">
    <property type="component" value="Unassembled WGS sequence"/>
</dbReference>
<keyword evidence="9 14" id="KW-0406">Ion transport</keyword>
<dbReference type="PANTHER" id="PTHR48086:SF3">
    <property type="entry name" value="SODIUM_PROLINE SYMPORTER"/>
    <property type="match status" value="1"/>
</dbReference>
<keyword evidence="5 14" id="KW-0812">Transmembrane</keyword>
<reference evidence="15 16" key="1">
    <citation type="journal article" date="2024" name="Appl. Environ. Microbiol.">
        <title>Pontiella agarivorans sp. nov., a novel marine anaerobic bacterium capable of degrading macroalgal polysaccharides and fixing nitrogen.</title>
        <authorList>
            <person name="Liu N."/>
            <person name="Kivenson V."/>
            <person name="Peng X."/>
            <person name="Cui Z."/>
            <person name="Lankiewicz T.S."/>
            <person name="Gosselin K.M."/>
            <person name="English C.J."/>
            <person name="Blair E.M."/>
            <person name="O'Malley M.A."/>
            <person name="Valentine D.L."/>
        </authorList>
    </citation>
    <scope>NUCLEOTIDE SEQUENCE [LARGE SCALE GENOMIC DNA]</scope>
    <source>
        <strain evidence="15 16">NLcol2</strain>
    </source>
</reference>
<comment type="similarity">
    <text evidence="2 13">Belongs to the sodium:solute symporter (SSF) (TC 2.A.21) family.</text>
</comment>
<dbReference type="PROSITE" id="PS50283">
    <property type="entry name" value="NA_SOLUT_SYMP_3"/>
    <property type="match status" value="1"/>
</dbReference>
<evidence type="ECO:0000256" key="12">
    <source>
        <dbReference type="ARBA" id="ARBA00033708"/>
    </source>
</evidence>
<organism evidence="15 16">
    <name type="scientific">Pontiella agarivorans</name>
    <dbReference type="NCBI Taxonomy" id="3038953"/>
    <lineage>
        <taxon>Bacteria</taxon>
        <taxon>Pseudomonadati</taxon>
        <taxon>Kiritimatiellota</taxon>
        <taxon>Kiritimatiellia</taxon>
        <taxon>Kiritimatiellales</taxon>
        <taxon>Pontiellaceae</taxon>
        <taxon>Pontiella</taxon>
    </lineage>
</organism>
<feature type="transmembrane region" description="Helical" evidence="14">
    <location>
        <begin position="402"/>
        <end position="421"/>
    </location>
</feature>
<dbReference type="NCBIfam" id="TIGR02121">
    <property type="entry name" value="Na_Pro_sym"/>
    <property type="match status" value="1"/>
</dbReference>
<keyword evidence="8 14" id="KW-0915">Sodium</keyword>
<evidence type="ECO:0000256" key="10">
    <source>
        <dbReference type="ARBA" id="ARBA00023136"/>
    </source>
</evidence>
<evidence type="ECO:0000256" key="13">
    <source>
        <dbReference type="RuleBase" id="RU362091"/>
    </source>
</evidence>
<comment type="catalytic activity">
    <reaction evidence="12">
        <text>L-proline(in) + Na(+)(in) = L-proline(out) + Na(+)(out)</text>
        <dbReference type="Rhea" id="RHEA:28967"/>
        <dbReference type="ChEBI" id="CHEBI:29101"/>
        <dbReference type="ChEBI" id="CHEBI:60039"/>
    </reaction>
</comment>
<comment type="caution">
    <text evidence="15">The sequence shown here is derived from an EMBL/GenBank/DDBJ whole genome shotgun (WGS) entry which is preliminary data.</text>
</comment>
<dbReference type="PROSITE" id="PS00456">
    <property type="entry name" value="NA_SOLUT_SYMP_1"/>
    <property type="match status" value="1"/>
</dbReference>
<evidence type="ECO:0000256" key="11">
    <source>
        <dbReference type="ARBA" id="ARBA00023201"/>
    </source>
</evidence>
<protein>
    <recommendedName>
        <fullName evidence="14">Sodium/proline symporter</fullName>
    </recommendedName>
    <alternativeName>
        <fullName evidence="14">Proline permease</fullName>
    </alternativeName>
</protein>
<keyword evidence="14" id="KW-0029">Amino-acid transport</keyword>
<name>A0ABU5N210_9BACT</name>
<evidence type="ECO:0000313" key="16">
    <source>
        <dbReference type="Proteomes" id="UP001290861"/>
    </source>
</evidence>
<feature type="transmembrane region" description="Helical" evidence="14">
    <location>
        <begin position="280"/>
        <end position="300"/>
    </location>
</feature>
<evidence type="ECO:0000256" key="1">
    <source>
        <dbReference type="ARBA" id="ARBA00004651"/>
    </source>
</evidence>
<evidence type="ECO:0000256" key="6">
    <source>
        <dbReference type="ARBA" id="ARBA00022847"/>
    </source>
</evidence>
<dbReference type="InterPro" id="IPR011851">
    <property type="entry name" value="Na/Pro_symporter"/>
</dbReference>
<keyword evidence="7 14" id="KW-1133">Transmembrane helix</keyword>
<feature type="transmembrane region" description="Helical" evidence="14">
    <location>
        <begin position="239"/>
        <end position="259"/>
    </location>
</feature>
<keyword evidence="10 14" id="KW-0472">Membrane</keyword>
<evidence type="ECO:0000256" key="14">
    <source>
        <dbReference type="RuleBase" id="RU366012"/>
    </source>
</evidence>
<dbReference type="PANTHER" id="PTHR48086">
    <property type="entry name" value="SODIUM/PROLINE SYMPORTER-RELATED"/>
    <property type="match status" value="1"/>
</dbReference>
<feature type="transmembrane region" description="Helical" evidence="14">
    <location>
        <begin position="159"/>
        <end position="179"/>
    </location>
</feature>
<feature type="transmembrane region" description="Helical" evidence="14">
    <location>
        <begin position="6"/>
        <end position="25"/>
    </location>
</feature>
<dbReference type="InterPro" id="IPR050277">
    <property type="entry name" value="Sodium:Solute_Symporter"/>
</dbReference>
<comment type="subcellular location">
    <subcellularLocation>
        <location evidence="1 14">Cell membrane</location>
        <topology evidence="1 14">Multi-pass membrane protein</topology>
    </subcellularLocation>
</comment>
<feature type="transmembrane region" description="Helical" evidence="14">
    <location>
        <begin position="191"/>
        <end position="211"/>
    </location>
</feature>
<accession>A0ABU5N210</accession>
<dbReference type="Pfam" id="PF00474">
    <property type="entry name" value="SSF"/>
    <property type="match status" value="1"/>
</dbReference>
<dbReference type="InterPro" id="IPR018212">
    <property type="entry name" value="Na/solute_symporter_CS"/>
</dbReference>
<feature type="transmembrane region" description="Helical" evidence="14">
    <location>
        <begin position="428"/>
        <end position="444"/>
    </location>
</feature>
<dbReference type="PROSITE" id="PS00457">
    <property type="entry name" value="NA_SOLUT_SYMP_2"/>
    <property type="match status" value="1"/>
</dbReference>
<dbReference type="CDD" id="cd11475">
    <property type="entry name" value="SLC5sbd_PutP"/>
    <property type="match status" value="1"/>
</dbReference>